<evidence type="ECO:0000313" key="3">
    <source>
        <dbReference type="Proteomes" id="UP000256913"/>
    </source>
</evidence>
<dbReference type="RefSeq" id="WP_116070192.1">
    <property type="nucleotide sequence ID" value="NZ_BONB01000004.1"/>
</dbReference>
<dbReference type="NCBIfam" id="TIGR03086">
    <property type="entry name" value="TIGR03086 family metal-binding protein"/>
    <property type="match status" value="1"/>
</dbReference>
<dbReference type="SUPFAM" id="SSF109854">
    <property type="entry name" value="DinB/YfiT-like putative metalloenzymes"/>
    <property type="match status" value="1"/>
</dbReference>
<dbReference type="NCBIfam" id="TIGR03083">
    <property type="entry name" value="maleylpyruvate isomerase family mycothiol-dependent enzyme"/>
    <property type="match status" value="1"/>
</dbReference>
<feature type="domain" description="Mycothiol-dependent maleylpyruvate isomerase metal-binding" evidence="1">
    <location>
        <begin position="14"/>
        <end position="137"/>
    </location>
</feature>
<dbReference type="Proteomes" id="UP000256913">
    <property type="component" value="Unassembled WGS sequence"/>
</dbReference>
<dbReference type="OrthoDB" id="5185819at2"/>
<dbReference type="InterPro" id="IPR024344">
    <property type="entry name" value="MDMPI_metal-binding"/>
</dbReference>
<protein>
    <submittedName>
        <fullName evidence="2">Uncharacterized protein (TIGR03086 family)</fullName>
    </submittedName>
</protein>
<dbReference type="Pfam" id="PF11716">
    <property type="entry name" value="MDMPI_N"/>
    <property type="match status" value="1"/>
</dbReference>
<dbReference type="InterPro" id="IPR017517">
    <property type="entry name" value="Maleyloyr_isom"/>
</dbReference>
<name>A0A3D9ZP54_9ACTN</name>
<gene>
    <name evidence="2" type="ORF">DFJ67_4992</name>
</gene>
<accession>A0A3D9ZP54</accession>
<evidence type="ECO:0000313" key="2">
    <source>
        <dbReference type="EMBL" id="REF98967.1"/>
    </source>
</evidence>
<comment type="caution">
    <text evidence="2">The sequence shown here is derived from an EMBL/GenBank/DDBJ whole genome shotgun (WGS) entry which is preliminary data.</text>
</comment>
<reference evidence="2 3" key="1">
    <citation type="submission" date="2018-08" db="EMBL/GenBank/DDBJ databases">
        <title>Sequencing the genomes of 1000 actinobacteria strains.</title>
        <authorList>
            <person name="Klenk H.-P."/>
        </authorList>
    </citation>
    <scope>NUCLEOTIDE SEQUENCE [LARGE SCALE GENOMIC DNA]</scope>
    <source>
        <strain evidence="2 3">DSM 44099</strain>
    </source>
</reference>
<dbReference type="InterPro" id="IPR034660">
    <property type="entry name" value="DinB/YfiT-like"/>
</dbReference>
<dbReference type="GO" id="GO:0046872">
    <property type="term" value="F:metal ion binding"/>
    <property type="evidence" value="ECO:0007669"/>
    <property type="project" value="InterPro"/>
</dbReference>
<organism evidence="2 3">
    <name type="scientific">Asanoa ferruginea</name>
    <dbReference type="NCBI Taxonomy" id="53367"/>
    <lineage>
        <taxon>Bacteria</taxon>
        <taxon>Bacillati</taxon>
        <taxon>Actinomycetota</taxon>
        <taxon>Actinomycetes</taxon>
        <taxon>Micromonosporales</taxon>
        <taxon>Micromonosporaceae</taxon>
        <taxon>Asanoa</taxon>
    </lineage>
</organism>
<dbReference type="AlphaFoldDB" id="A0A3D9ZP54"/>
<proteinExistence type="predicted"/>
<dbReference type="Gene3D" id="1.20.120.450">
    <property type="entry name" value="dinb family like domain"/>
    <property type="match status" value="1"/>
</dbReference>
<sequence>MNSNITISGWDVMDEAHRVLRATVAGVSAGDWDRPTPCAEWTVTQVLQHAAGDQLGYAAAITGEGGPTENPFAPSGRLTEDPMDFLNPTLNAAAAAWATVGKDVETALTPLPLGPLPTWVGSGAAALDAAVHAWDIAVATGQPSPLTDELAASLMKVALEMVEPLRAFAFAPAIAPEPTDTDAAALLKFLGRRPDWAA</sequence>
<keyword evidence="3" id="KW-1185">Reference proteome</keyword>
<dbReference type="EMBL" id="QUMQ01000001">
    <property type="protein sequence ID" value="REF98967.1"/>
    <property type="molecule type" value="Genomic_DNA"/>
</dbReference>
<dbReference type="InterPro" id="IPR017520">
    <property type="entry name" value="CHP03086"/>
</dbReference>
<evidence type="ECO:0000259" key="1">
    <source>
        <dbReference type="Pfam" id="PF11716"/>
    </source>
</evidence>